<dbReference type="Proteomes" id="UP001153620">
    <property type="component" value="Chromosome 4"/>
</dbReference>
<feature type="chain" id="PRO_5040442136" evidence="1">
    <location>
        <begin position="18"/>
        <end position="149"/>
    </location>
</feature>
<feature type="signal peptide" evidence="1">
    <location>
        <begin position="1"/>
        <end position="17"/>
    </location>
</feature>
<sequence>MKFVFVMTMALVLGTFAGSPSYYPTSEIPSSSSSSGVICDIVREIIRKLTDAALEALKDYIRRRISGRSTEENPNILIEAFEYLKSNPNVTNDDRDIFEALLNLHTVEGKTEWGFDIDAAWECLKEIFSDLWNESESSESSKYSSSTDS</sequence>
<accession>A0A9N9X1F4</accession>
<evidence type="ECO:0000313" key="2">
    <source>
        <dbReference type="EMBL" id="CAG9812038.1"/>
    </source>
</evidence>
<dbReference type="AlphaFoldDB" id="A0A9N9X1F4"/>
<evidence type="ECO:0000313" key="3">
    <source>
        <dbReference type="Proteomes" id="UP001153620"/>
    </source>
</evidence>
<protein>
    <submittedName>
        <fullName evidence="2">Uncharacterized protein</fullName>
    </submittedName>
</protein>
<reference evidence="2" key="2">
    <citation type="submission" date="2022-10" db="EMBL/GenBank/DDBJ databases">
        <authorList>
            <consortium name="ENA_rothamsted_submissions"/>
            <consortium name="culmorum"/>
            <person name="King R."/>
        </authorList>
    </citation>
    <scope>NUCLEOTIDE SEQUENCE</scope>
</reference>
<dbReference type="EMBL" id="OU895880">
    <property type="protein sequence ID" value="CAG9812038.1"/>
    <property type="molecule type" value="Genomic_DNA"/>
</dbReference>
<reference evidence="2" key="1">
    <citation type="submission" date="2022-01" db="EMBL/GenBank/DDBJ databases">
        <authorList>
            <person name="King R."/>
        </authorList>
    </citation>
    <scope>NUCLEOTIDE SEQUENCE</scope>
</reference>
<proteinExistence type="predicted"/>
<keyword evidence="1" id="KW-0732">Signal</keyword>
<organism evidence="2 3">
    <name type="scientific">Chironomus riparius</name>
    <dbReference type="NCBI Taxonomy" id="315576"/>
    <lineage>
        <taxon>Eukaryota</taxon>
        <taxon>Metazoa</taxon>
        <taxon>Ecdysozoa</taxon>
        <taxon>Arthropoda</taxon>
        <taxon>Hexapoda</taxon>
        <taxon>Insecta</taxon>
        <taxon>Pterygota</taxon>
        <taxon>Neoptera</taxon>
        <taxon>Endopterygota</taxon>
        <taxon>Diptera</taxon>
        <taxon>Nematocera</taxon>
        <taxon>Chironomoidea</taxon>
        <taxon>Chironomidae</taxon>
        <taxon>Chironominae</taxon>
        <taxon>Chironomus</taxon>
    </lineage>
</organism>
<name>A0A9N9X1F4_9DIPT</name>
<keyword evidence="3" id="KW-1185">Reference proteome</keyword>
<gene>
    <name evidence="2" type="ORF">CHIRRI_LOCUS14843</name>
</gene>
<evidence type="ECO:0000256" key="1">
    <source>
        <dbReference type="SAM" id="SignalP"/>
    </source>
</evidence>